<accession>A0A1F6TT47</accession>
<reference evidence="1 2" key="1">
    <citation type="journal article" date="2016" name="Nat. Commun.">
        <title>Thousands of microbial genomes shed light on interconnected biogeochemical processes in an aquifer system.</title>
        <authorList>
            <person name="Anantharaman K."/>
            <person name="Brown C.T."/>
            <person name="Hug L.A."/>
            <person name="Sharon I."/>
            <person name="Castelle C.J."/>
            <person name="Probst A.J."/>
            <person name="Thomas B.C."/>
            <person name="Singh A."/>
            <person name="Wilkins M.J."/>
            <person name="Karaoz U."/>
            <person name="Brodie E.L."/>
            <person name="Williams K.H."/>
            <person name="Hubbard S.S."/>
            <person name="Banfield J.F."/>
        </authorList>
    </citation>
    <scope>NUCLEOTIDE SEQUENCE [LARGE SCALE GENOMIC DNA]</scope>
</reference>
<dbReference type="Proteomes" id="UP000178885">
    <property type="component" value="Unassembled WGS sequence"/>
</dbReference>
<protein>
    <submittedName>
        <fullName evidence="1">Uncharacterized protein</fullName>
    </submittedName>
</protein>
<dbReference type="STRING" id="1817760.A2151_09640"/>
<feature type="non-terminal residue" evidence="1">
    <location>
        <position position="119"/>
    </location>
</feature>
<gene>
    <name evidence="1" type="ORF">A2151_09640</name>
</gene>
<proteinExistence type="predicted"/>
<dbReference type="EMBL" id="MFSU01000033">
    <property type="protein sequence ID" value="OGI48265.1"/>
    <property type="molecule type" value="Genomic_DNA"/>
</dbReference>
<evidence type="ECO:0000313" key="1">
    <source>
        <dbReference type="EMBL" id="OGI48265.1"/>
    </source>
</evidence>
<organism evidence="1 2">
    <name type="scientific">Candidatus Muproteobacteria bacterium RBG_16_65_34</name>
    <dbReference type="NCBI Taxonomy" id="1817760"/>
    <lineage>
        <taxon>Bacteria</taxon>
        <taxon>Pseudomonadati</taxon>
        <taxon>Pseudomonadota</taxon>
        <taxon>Candidatus Muproteobacteria</taxon>
    </lineage>
</organism>
<dbReference type="AlphaFoldDB" id="A0A1F6TT47"/>
<comment type="caution">
    <text evidence="1">The sequence shown here is derived from an EMBL/GenBank/DDBJ whole genome shotgun (WGS) entry which is preliminary data.</text>
</comment>
<sequence length="119" mass="12856">MIVLAGGFECWKCGAALAELPLPLSRLAECPRCRAYQHACRLCEFYDPRLATKCREDRAEEVRDKEGANFCDWFKPRPNAHGARPGAKGAAAKAKIDTLFGAAAGGADTTADAARSRLD</sequence>
<name>A0A1F6TT47_9PROT</name>
<evidence type="ECO:0000313" key="2">
    <source>
        <dbReference type="Proteomes" id="UP000178885"/>
    </source>
</evidence>